<evidence type="ECO:0000313" key="3">
    <source>
        <dbReference type="Proteomes" id="UP001200741"/>
    </source>
</evidence>
<protein>
    <submittedName>
        <fullName evidence="2">Dienelactone hydrolase family protein</fullName>
    </submittedName>
</protein>
<dbReference type="EMBL" id="JAJTWU010000002">
    <property type="protein sequence ID" value="MCE4553664.1"/>
    <property type="molecule type" value="Genomic_DNA"/>
</dbReference>
<dbReference type="InterPro" id="IPR002925">
    <property type="entry name" value="Dienelactn_hydro"/>
</dbReference>
<dbReference type="GO" id="GO:0016787">
    <property type="term" value="F:hydrolase activity"/>
    <property type="evidence" value="ECO:0007669"/>
    <property type="project" value="UniProtKB-KW"/>
</dbReference>
<dbReference type="Proteomes" id="UP001200741">
    <property type="component" value="Unassembled WGS sequence"/>
</dbReference>
<comment type="caution">
    <text evidence="2">The sequence shown here is derived from an EMBL/GenBank/DDBJ whole genome shotgun (WGS) entry which is preliminary data.</text>
</comment>
<proteinExistence type="predicted"/>
<dbReference type="Gene3D" id="3.40.50.1820">
    <property type="entry name" value="alpha/beta hydrolase"/>
    <property type="match status" value="1"/>
</dbReference>
<feature type="domain" description="Dienelactone hydrolase" evidence="1">
    <location>
        <begin position="16"/>
        <end position="229"/>
    </location>
</feature>
<dbReference type="InterPro" id="IPR029058">
    <property type="entry name" value="AB_hydrolase_fold"/>
</dbReference>
<organism evidence="2 3">
    <name type="scientific">Pelomonas cellulosilytica</name>
    <dbReference type="NCBI Taxonomy" id="2906762"/>
    <lineage>
        <taxon>Bacteria</taxon>
        <taxon>Pseudomonadati</taxon>
        <taxon>Pseudomonadota</taxon>
        <taxon>Betaproteobacteria</taxon>
        <taxon>Burkholderiales</taxon>
        <taxon>Sphaerotilaceae</taxon>
        <taxon>Roseateles</taxon>
    </lineage>
</organism>
<evidence type="ECO:0000313" key="2">
    <source>
        <dbReference type="EMBL" id="MCE4553664.1"/>
    </source>
</evidence>
<keyword evidence="2" id="KW-0378">Hydrolase</keyword>
<sequence length="231" mass="25268">MARDIHFQRPDGTSVPGYLAEASHPVGAVVVIQEWWGLNDQIRGVAQRFARAGFTALVPDLYRGKHTVEAEEAHHLMTGLNFADAATQDVRGAVQYLKSLNLGSGKVGVTGYCMGGALTVLSSVHVPEADAGVVWYGMPPLEYVDASRIKMPLQAHWATQDAFFAIANVDALEAKFAEAGVRYEAHRYLAHHAFANETAQGPGRIPNTQYDAAWAEQAWDRTMRFFGQQLG</sequence>
<reference evidence="2 3" key="1">
    <citation type="submission" date="2021-12" db="EMBL/GenBank/DDBJ databases">
        <title>Genome seq of P8.</title>
        <authorList>
            <person name="Seo T."/>
        </authorList>
    </citation>
    <scope>NUCLEOTIDE SEQUENCE [LARGE SCALE GENOMIC DNA]</scope>
    <source>
        <strain evidence="2 3">P8</strain>
    </source>
</reference>
<dbReference type="PANTHER" id="PTHR46623:SF6">
    <property type="entry name" value="ALPHA_BETA-HYDROLASES SUPERFAMILY PROTEIN"/>
    <property type="match status" value="1"/>
</dbReference>
<name>A0ABS8XSJ6_9BURK</name>
<accession>A0ABS8XSJ6</accession>
<dbReference type="RefSeq" id="WP_233370379.1">
    <property type="nucleotide sequence ID" value="NZ_JAJTWU010000002.1"/>
</dbReference>
<evidence type="ECO:0000259" key="1">
    <source>
        <dbReference type="Pfam" id="PF01738"/>
    </source>
</evidence>
<gene>
    <name evidence="2" type="ORF">LXT13_04290</name>
</gene>
<dbReference type="InterPro" id="IPR051049">
    <property type="entry name" value="Dienelactone_hydrolase-like"/>
</dbReference>
<dbReference type="PANTHER" id="PTHR46623">
    <property type="entry name" value="CARBOXYMETHYLENEBUTENOLIDASE-RELATED"/>
    <property type="match status" value="1"/>
</dbReference>
<dbReference type="SUPFAM" id="SSF53474">
    <property type="entry name" value="alpha/beta-Hydrolases"/>
    <property type="match status" value="1"/>
</dbReference>
<keyword evidence="3" id="KW-1185">Reference proteome</keyword>
<dbReference type="Pfam" id="PF01738">
    <property type="entry name" value="DLH"/>
    <property type="match status" value="1"/>
</dbReference>